<protein>
    <submittedName>
        <fullName evidence="3">P-loop NTPase</fullName>
    </submittedName>
</protein>
<dbReference type="EMBL" id="JAALFE010000015">
    <property type="protein sequence ID" value="NGQ92231.1"/>
    <property type="molecule type" value="Genomic_DNA"/>
</dbReference>
<dbReference type="InterPro" id="IPR050445">
    <property type="entry name" value="Bact_polysacc_biosynth/exp"/>
</dbReference>
<dbReference type="CDD" id="cd05387">
    <property type="entry name" value="BY-kinase"/>
    <property type="match status" value="1"/>
</dbReference>
<dbReference type="GO" id="GO:0005886">
    <property type="term" value="C:plasma membrane"/>
    <property type="evidence" value="ECO:0007669"/>
    <property type="project" value="TreeGrafter"/>
</dbReference>
<dbReference type="InterPro" id="IPR005702">
    <property type="entry name" value="Wzc-like_C"/>
</dbReference>
<dbReference type="Proteomes" id="UP000474758">
    <property type="component" value="Unassembled WGS sequence"/>
</dbReference>
<name>A0A6M1UAR9_9RHOB</name>
<dbReference type="GO" id="GO:0004713">
    <property type="term" value="F:protein tyrosine kinase activity"/>
    <property type="evidence" value="ECO:0007669"/>
    <property type="project" value="TreeGrafter"/>
</dbReference>
<proteinExistence type="predicted"/>
<accession>A0A6M1UAR9</accession>
<dbReference type="InterPro" id="IPR027417">
    <property type="entry name" value="P-loop_NTPase"/>
</dbReference>
<dbReference type="Gene3D" id="3.40.50.300">
    <property type="entry name" value="P-loop containing nucleotide triphosphate hydrolases"/>
    <property type="match status" value="1"/>
</dbReference>
<comment type="caution">
    <text evidence="3">The sequence shown here is derived from an EMBL/GenBank/DDBJ whole genome shotgun (WGS) entry which is preliminary data.</text>
</comment>
<evidence type="ECO:0000256" key="1">
    <source>
        <dbReference type="ARBA" id="ARBA00022741"/>
    </source>
</evidence>
<dbReference type="PANTHER" id="PTHR32309">
    <property type="entry name" value="TYROSINE-PROTEIN KINASE"/>
    <property type="match status" value="1"/>
</dbReference>
<dbReference type="SUPFAM" id="SSF52540">
    <property type="entry name" value="P-loop containing nucleoside triphosphate hydrolases"/>
    <property type="match status" value="1"/>
</dbReference>
<dbReference type="RefSeq" id="WP_165051663.1">
    <property type="nucleotide sequence ID" value="NZ_JAALFE010000015.1"/>
</dbReference>
<keyword evidence="1" id="KW-0547">Nucleotide-binding</keyword>
<dbReference type="GO" id="GO:0005524">
    <property type="term" value="F:ATP binding"/>
    <property type="evidence" value="ECO:0007669"/>
    <property type="project" value="UniProtKB-KW"/>
</dbReference>
<keyword evidence="4" id="KW-1185">Reference proteome</keyword>
<organism evidence="3 4">
    <name type="scientific">Paragemmobacter kunshanensis</name>
    <dbReference type="NCBI Taxonomy" id="2583234"/>
    <lineage>
        <taxon>Bacteria</taxon>
        <taxon>Pseudomonadati</taxon>
        <taxon>Pseudomonadota</taxon>
        <taxon>Alphaproteobacteria</taxon>
        <taxon>Rhodobacterales</taxon>
        <taxon>Paracoccaceae</taxon>
        <taxon>Paragemmobacter</taxon>
    </lineage>
</organism>
<keyword evidence="2" id="KW-0067">ATP-binding</keyword>
<dbReference type="PANTHER" id="PTHR32309:SF13">
    <property type="entry name" value="FERRIC ENTEROBACTIN TRANSPORT PROTEIN FEPE"/>
    <property type="match status" value="1"/>
</dbReference>
<evidence type="ECO:0000256" key="2">
    <source>
        <dbReference type="ARBA" id="ARBA00022840"/>
    </source>
</evidence>
<dbReference type="AlphaFoldDB" id="A0A6M1UAR9"/>
<evidence type="ECO:0000313" key="4">
    <source>
        <dbReference type="Proteomes" id="UP000474758"/>
    </source>
</evidence>
<gene>
    <name evidence="3" type="ORF">G5V65_15140</name>
</gene>
<dbReference type="InterPro" id="IPR033756">
    <property type="entry name" value="YlxH/NBP35"/>
</dbReference>
<sequence>MERIQTAIAKGRAARQQLATIQPAKLPVAKDDGRVTAAWATLGEAPFNRQVFEEARIVAHVPGPAATAFDLVRTNMMRHLRENSWTRVAITSPSGGCGKSTTCLNLAFSLARQTELRIVVLDLDLRRPNIMRALGLNRAPHLPDVLSGEEPPEHGLVRIGANLAFGVNTKAVANSAEILSSTQTGAAIDAIEERYRPDVMLFDMPPVLVTDDTLSFLDQVDCALMVAASEQSTVAEIDRAGKELADHTAVLGVVLNKCRYMDEGEGYGYDYSPR</sequence>
<dbReference type="Pfam" id="PF10609">
    <property type="entry name" value="ParA"/>
    <property type="match status" value="1"/>
</dbReference>
<evidence type="ECO:0000313" key="3">
    <source>
        <dbReference type="EMBL" id="NGQ92231.1"/>
    </source>
</evidence>
<reference evidence="3 4" key="1">
    <citation type="submission" date="2020-02" db="EMBL/GenBank/DDBJ databases">
        <title>Rhodobacter translucens sp. nov., a novel bacterium isolated from activated sludge.</title>
        <authorList>
            <person name="Liu J."/>
        </authorList>
    </citation>
    <scope>NUCLEOTIDE SEQUENCE [LARGE SCALE GENOMIC DNA]</scope>
    <source>
        <strain evidence="3 4">HX-7-19</strain>
    </source>
</reference>